<reference evidence="2 3" key="1">
    <citation type="submission" date="2020-07" db="EMBL/GenBank/DDBJ databases">
        <authorList>
            <person name="Li M."/>
        </authorList>
    </citation>
    <scope>NUCLEOTIDE SEQUENCE [LARGE SCALE GENOMIC DNA]</scope>
    <source>
        <strain evidence="2 3">DSM 23284</strain>
    </source>
</reference>
<gene>
    <name evidence="2" type="ORF">H1W37_16585</name>
</gene>
<reference evidence="2 3" key="2">
    <citation type="submission" date="2020-08" db="EMBL/GenBank/DDBJ databases">
        <title>Stappia taiwanensis sp. nov., isolated from a coastal thermal spring.</title>
        <authorList>
            <person name="Kampfer P."/>
        </authorList>
    </citation>
    <scope>NUCLEOTIDE SEQUENCE [LARGE SCALE GENOMIC DNA]</scope>
    <source>
        <strain evidence="2 3">DSM 23284</strain>
    </source>
</reference>
<dbReference type="PANTHER" id="PTHR11102:SF147">
    <property type="entry name" value="SEL1L ADAPTOR SUBUNIT OF ERAD E3 UBIQUITIN LIGASE"/>
    <property type="match status" value="1"/>
</dbReference>
<name>A0A838XXK6_9HYPH</name>
<feature type="chain" id="PRO_5032502451" evidence="1">
    <location>
        <begin position="25"/>
        <end position="283"/>
    </location>
</feature>
<dbReference type="SUPFAM" id="SSF81901">
    <property type="entry name" value="HCP-like"/>
    <property type="match status" value="1"/>
</dbReference>
<sequence length="283" mass="30871">MRITSSGIVASLLLGLACSGPVAALDGRPAENGATAVLETVPKGDVSPLEALRAGTRFYYAGEKERALDSLRFAAEKGHPLAAWKLGRMYAKGDGVQEDDIKAFEYFRQIASNYADDSPSSPRAPFIASAFVELGSYYLTGINDSAIRPNVGRAREIFTYAASYFGDADAQYHLGILYLDESDRDPRMAARWLKLAARKGHVTAQARLGELLFNSDFRGTDAQTSGLMWLTIARKRAVGPKADWIAETQERCFGLASEPVRRRATMLAENWIASNHVSVADGR</sequence>
<proteinExistence type="predicted"/>
<keyword evidence="3" id="KW-1185">Reference proteome</keyword>
<dbReference type="PANTHER" id="PTHR11102">
    <property type="entry name" value="SEL-1-LIKE PROTEIN"/>
    <property type="match status" value="1"/>
</dbReference>
<organism evidence="2 3">
    <name type="scientific">Stappia taiwanensis</name>
    <dbReference type="NCBI Taxonomy" id="992267"/>
    <lineage>
        <taxon>Bacteria</taxon>
        <taxon>Pseudomonadati</taxon>
        <taxon>Pseudomonadota</taxon>
        <taxon>Alphaproteobacteria</taxon>
        <taxon>Hyphomicrobiales</taxon>
        <taxon>Stappiaceae</taxon>
        <taxon>Stappia</taxon>
    </lineage>
</organism>
<dbReference type="AlphaFoldDB" id="A0A838XXK6"/>
<dbReference type="InterPro" id="IPR011990">
    <property type="entry name" value="TPR-like_helical_dom_sf"/>
</dbReference>
<feature type="signal peptide" evidence="1">
    <location>
        <begin position="1"/>
        <end position="24"/>
    </location>
</feature>
<evidence type="ECO:0000313" key="3">
    <source>
        <dbReference type="Proteomes" id="UP000559404"/>
    </source>
</evidence>
<dbReference type="SMART" id="SM00671">
    <property type="entry name" value="SEL1"/>
    <property type="match status" value="4"/>
</dbReference>
<dbReference type="EMBL" id="JACEON010000017">
    <property type="protein sequence ID" value="MBA4613278.1"/>
    <property type="molecule type" value="Genomic_DNA"/>
</dbReference>
<dbReference type="Gene3D" id="1.25.40.10">
    <property type="entry name" value="Tetratricopeptide repeat domain"/>
    <property type="match status" value="2"/>
</dbReference>
<dbReference type="GO" id="GO:0036503">
    <property type="term" value="P:ERAD pathway"/>
    <property type="evidence" value="ECO:0007669"/>
    <property type="project" value="TreeGrafter"/>
</dbReference>
<dbReference type="PROSITE" id="PS51257">
    <property type="entry name" value="PROKAR_LIPOPROTEIN"/>
    <property type="match status" value="1"/>
</dbReference>
<evidence type="ECO:0000313" key="2">
    <source>
        <dbReference type="EMBL" id="MBA4613278.1"/>
    </source>
</evidence>
<protein>
    <submittedName>
        <fullName evidence="2">Sel1 repeat family protein</fullName>
    </submittedName>
</protein>
<comment type="caution">
    <text evidence="2">The sequence shown here is derived from an EMBL/GenBank/DDBJ whole genome shotgun (WGS) entry which is preliminary data.</text>
</comment>
<accession>A0A838XXK6</accession>
<dbReference type="InterPro" id="IPR006597">
    <property type="entry name" value="Sel1-like"/>
</dbReference>
<dbReference type="Pfam" id="PF08238">
    <property type="entry name" value="Sel1"/>
    <property type="match status" value="4"/>
</dbReference>
<dbReference type="Proteomes" id="UP000559404">
    <property type="component" value="Unassembled WGS sequence"/>
</dbReference>
<dbReference type="InterPro" id="IPR050767">
    <property type="entry name" value="Sel1_AlgK"/>
</dbReference>
<evidence type="ECO:0000256" key="1">
    <source>
        <dbReference type="SAM" id="SignalP"/>
    </source>
</evidence>
<keyword evidence="1" id="KW-0732">Signal</keyword>